<feature type="domain" description="FAD-binding" evidence="4">
    <location>
        <begin position="87"/>
        <end position="404"/>
    </location>
</feature>
<dbReference type="PRINTS" id="PR00420">
    <property type="entry name" value="RNGMNOXGNASE"/>
</dbReference>
<dbReference type="Gene3D" id="3.50.50.60">
    <property type="entry name" value="FAD/NAD(P)-binding domain"/>
    <property type="match status" value="1"/>
</dbReference>
<name>A0ABP0Y7Q6_9ROSI</name>
<keyword evidence="1" id="KW-0560">Oxidoreductase</keyword>
<accession>A0ABP0Y7Q6</accession>
<reference evidence="5 6" key="1">
    <citation type="submission" date="2024-03" db="EMBL/GenBank/DDBJ databases">
        <authorList>
            <person name="Gkanogiannis A."/>
            <person name="Becerra Lopez-Lavalle L."/>
        </authorList>
    </citation>
    <scope>NUCLEOTIDE SEQUENCE [LARGE SCALE GENOMIC DNA]</scope>
</reference>
<evidence type="ECO:0000256" key="3">
    <source>
        <dbReference type="ARBA" id="ARBA00024018"/>
    </source>
</evidence>
<dbReference type="PANTHER" id="PTHR45934">
    <property type="entry name" value="FAD/NAD(P)-BINDING OXIDOREDUCTASE FAMILY PROTEIN"/>
    <property type="match status" value="1"/>
</dbReference>
<gene>
    <name evidence="5" type="ORF">CITCOLO1_LOCUS7848</name>
</gene>
<dbReference type="EMBL" id="OZ021736">
    <property type="protein sequence ID" value="CAK9316002.1"/>
    <property type="molecule type" value="Genomic_DNA"/>
</dbReference>
<sequence>MAVLGAVPFSNIIRISPSSQVPIRSNFNPRKYASICLPNGFRLQPFPIIIIPTFLYLYSSIFPSSFPKTIDFAFAPTEFEEDMENVVDVLVVGAGISGLTTALALHRLGIRSLVLESSGDLRITGFALSLWTNGWKALDAVGIGDSLRQIHDQLDGIMTTSMISGDKTSELSFPAPEEGGVRCVRRKFLLEFLAKELPSGTIKFSSKVVAIEESGLLKLVHLADGTSIKTKVLIGCDGVNSVVAKWLGFKAPAFSGRSAVRGCLELKSNHNFEPKMSQFVGEGVRAGIIPCDDKTLYWFFTWTPSAEEKEMEENPGKLKQLVLSKLGKMPDAARAVIEETEVSCFQPAALRFRPPWELMWGNIVKGNVCVAGDALHPMTPDLGQGGCAALEDGVVLARCVGEALLRKPSSQDEEKAAREQHEQVETGLRKYAAERKWRSIELIGLAYMVGRMQQSSGVFAKLMRDKILSKFLVGLLLRNAKFDCGKLTSL</sequence>
<evidence type="ECO:0000256" key="1">
    <source>
        <dbReference type="ARBA" id="ARBA00023002"/>
    </source>
</evidence>
<proteinExistence type="inferred from homology"/>
<organism evidence="5 6">
    <name type="scientific">Citrullus colocynthis</name>
    <name type="common">colocynth</name>
    <dbReference type="NCBI Taxonomy" id="252529"/>
    <lineage>
        <taxon>Eukaryota</taxon>
        <taxon>Viridiplantae</taxon>
        <taxon>Streptophyta</taxon>
        <taxon>Embryophyta</taxon>
        <taxon>Tracheophyta</taxon>
        <taxon>Spermatophyta</taxon>
        <taxon>Magnoliopsida</taxon>
        <taxon>eudicotyledons</taxon>
        <taxon>Gunneridae</taxon>
        <taxon>Pentapetalae</taxon>
        <taxon>rosids</taxon>
        <taxon>fabids</taxon>
        <taxon>Cucurbitales</taxon>
        <taxon>Cucurbitaceae</taxon>
        <taxon>Benincaseae</taxon>
        <taxon>Citrullus</taxon>
    </lineage>
</organism>
<comment type="similarity">
    <text evidence="3">Belongs to the 3-hydroxybenzoate 6-hydroxylase family.</text>
</comment>
<keyword evidence="6" id="KW-1185">Reference proteome</keyword>
<dbReference type="InterPro" id="IPR044560">
    <property type="entry name" value="MOase"/>
</dbReference>
<evidence type="ECO:0000313" key="5">
    <source>
        <dbReference type="EMBL" id="CAK9316002.1"/>
    </source>
</evidence>
<evidence type="ECO:0000313" key="6">
    <source>
        <dbReference type="Proteomes" id="UP001642487"/>
    </source>
</evidence>
<dbReference type="PANTHER" id="PTHR45934:SF20">
    <property type="entry name" value="MONOOXYGENASE 2-RELATED"/>
    <property type="match status" value="1"/>
</dbReference>
<evidence type="ECO:0000259" key="4">
    <source>
        <dbReference type="Pfam" id="PF01494"/>
    </source>
</evidence>
<dbReference type="Proteomes" id="UP001642487">
    <property type="component" value="Chromosome 2"/>
</dbReference>
<protein>
    <recommendedName>
        <fullName evidence="4">FAD-binding domain-containing protein</fullName>
    </recommendedName>
</protein>
<keyword evidence="2" id="KW-0503">Monooxygenase</keyword>
<dbReference type="SUPFAM" id="SSF51905">
    <property type="entry name" value="FAD/NAD(P)-binding domain"/>
    <property type="match status" value="1"/>
</dbReference>
<dbReference type="Pfam" id="PF01494">
    <property type="entry name" value="FAD_binding_3"/>
    <property type="match status" value="1"/>
</dbReference>
<dbReference type="InterPro" id="IPR002938">
    <property type="entry name" value="FAD-bd"/>
</dbReference>
<dbReference type="InterPro" id="IPR036188">
    <property type="entry name" value="FAD/NAD-bd_sf"/>
</dbReference>
<evidence type="ECO:0000256" key="2">
    <source>
        <dbReference type="ARBA" id="ARBA00023033"/>
    </source>
</evidence>